<dbReference type="InterPro" id="IPR043136">
    <property type="entry name" value="B30.2/SPRY_sf"/>
</dbReference>
<dbReference type="Proteomes" id="UP001152803">
    <property type="component" value="Unassembled WGS sequence"/>
</dbReference>
<keyword evidence="9" id="KW-1185">Reference proteome</keyword>
<proteinExistence type="predicted"/>
<keyword evidence="5" id="KW-0175">Coiled coil</keyword>
<dbReference type="InterPro" id="IPR013083">
    <property type="entry name" value="Znf_RING/FYVE/PHD"/>
</dbReference>
<dbReference type="AlphaFoldDB" id="A0A9Q1CWF3"/>
<comment type="caution">
    <text evidence="8">The sequence shown here is derived from an EMBL/GenBank/DDBJ whole genome shotgun (WGS) entry which is preliminary data.</text>
</comment>
<dbReference type="InterPro" id="IPR029204">
    <property type="entry name" value="CNRIP1"/>
</dbReference>
<sequence>MAQAAGLLDLDHLSCSICLDLLKNPVTIPCGHSYCMGCIKVCWDRDDHTGVYSCPQCRETFIPRPVLRKTTMFAEVVEKLKPGLQAAPPAHCYTGPGDMPCDVCTGRKRKSTKSCLVCLASYCEIHLQPHYESPAFKKHKLVKTTGNLQEKICPQHDKLLEVYCRTDQQCICLLCVMDKHKGHKTVSAAAERTKKQKQLGATQSKFQQRIQKREKELQDLRQAVQSLKHSAQAAVEDSERIFTEMIRSIERRCSEVKELIRDQEKAEVSRAEGLLERLEQEIAELRRREAELEQLSHTEDHIHFLQRRQSLCTPPGPGDSPRITVSPHTVSLISFEAVRRFWSELKEQLEDVCKFSESVKEVHTVEPRTREDFLQYSCQLTLDPNTANKYLRLSEGNRENRTIKLLTGSKYKIEVIVKPGAVEATTMSIGGVTFPLEEQSKDPQSIVYTGIYDTEGVPHTKSGERQPIQVSIQFTEAGLFETVWQVKFYNYHKRDHCQWGNSFGSIEYECKPNETRSLMWINKELFV</sequence>
<keyword evidence="3" id="KW-0862">Zinc</keyword>
<name>A0A9Q1CWF3_CONCO</name>
<dbReference type="OrthoDB" id="6105938at2759"/>
<dbReference type="Gene3D" id="3.30.160.60">
    <property type="entry name" value="Classic Zinc Finger"/>
    <property type="match status" value="1"/>
</dbReference>
<dbReference type="CDD" id="cd19769">
    <property type="entry name" value="Bbox2_TRIM16-like"/>
    <property type="match status" value="1"/>
</dbReference>
<evidence type="ECO:0000256" key="3">
    <source>
        <dbReference type="ARBA" id="ARBA00022833"/>
    </source>
</evidence>
<dbReference type="SUPFAM" id="SSF57845">
    <property type="entry name" value="B-box zinc-binding domain"/>
    <property type="match status" value="1"/>
</dbReference>
<dbReference type="SMART" id="SM00336">
    <property type="entry name" value="BBOX"/>
    <property type="match status" value="1"/>
</dbReference>
<reference evidence="8" key="1">
    <citation type="journal article" date="2023" name="Science">
        <title>Genome structures resolve the early diversification of teleost fishes.</title>
        <authorList>
            <person name="Parey E."/>
            <person name="Louis A."/>
            <person name="Montfort J."/>
            <person name="Bouchez O."/>
            <person name="Roques C."/>
            <person name="Iampietro C."/>
            <person name="Lluch J."/>
            <person name="Castinel A."/>
            <person name="Donnadieu C."/>
            <person name="Desvignes T."/>
            <person name="Floi Bucao C."/>
            <person name="Jouanno E."/>
            <person name="Wen M."/>
            <person name="Mejri S."/>
            <person name="Dirks R."/>
            <person name="Jansen H."/>
            <person name="Henkel C."/>
            <person name="Chen W.J."/>
            <person name="Zahm M."/>
            <person name="Cabau C."/>
            <person name="Klopp C."/>
            <person name="Thompson A.W."/>
            <person name="Robinson-Rechavi M."/>
            <person name="Braasch I."/>
            <person name="Lecointre G."/>
            <person name="Bobe J."/>
            <person name="Postlethwait J.H."/>
            <person name="Berthelot C."/>
            <person name="Roest Crollius H."/>
            <person name="Guiguen Y."/>
        </authorList>
    </citation>
    <scope>NUCLEOTIDE SEQUENCE</scope>
    <source>
        <strain evidence="8">Concon-B</strain>
    </source>
</reference>
<dbReference type="Gene3D" id="3.30.40.10">
    <property type="entry name" value="Zinc/RING finger domain, C3HC4 (zinc finger)"/>
    <property type="match status" value="1"/>
</dbReference>
<dbReference type="InterPro" id="IPR017907">
    <property type="entry name" value="Znf_RING_CS"/>
</dbReference>
<evidence type="ECO:0000259" key="7">
    <source>
        <dbReference type="PROSITE" id="PS50119"/>
    </source>
</evidence>
<evidence type="ECO:0000259" key="6">
    <source>
        <dbReference type="PROSITE" id="PS50089"/>
    </source>
</evidence>
<gene>
    <name evidence="8" type="ORF">COCON_G00220540</name>
</gene>
<feature type="coiled-coil region" evidence="5">
    <location>
        <begin position="203"/>
        <end position="298"/>
    </location>
</feature>
<keyword evidence="1" id="KW-0479">Metal-binding</keyword>
<dbReference type="Pfam" id="PF00643">
    <property type="entry name" value="zf-B_box"/>
    <property type="match status" value="1"/>
</dbReference>
<dbReference type="SUPFAM" id="SSF49899">
    <property type="entry name" value="Concanavalin A-like lectins/glucanases"/>
    <property type="match status" value="1"/>
</dbReference>
<evidence type="ECO:0000313" key="8">
    <source>
        <dbReference type="EMBL" id="KAJ8250132.1"/>
    </source>
</evidence>
<dbReference type="Gene3D" id="4.10.830.40">
    <property type="match status" value="1"/>
</dbReference>
<dbReference type="SUPFAM" id="SSF57850">
    <property type="entry name" value="RING/U-box"/>
    <property type="match status" value="1"/>
</dbReference>
<dbReference type="Pfam" id="PF15227">
    <property type="entry name" value="zf-C3HC4_4"/>
    <property type="match status" value="1"/>
</dbReference>
<evidence type="ECO:0000256" key="2">
    <source>
        <dbReference type="ARBA" id="ARBA00022771"/>
    </source>
</evidence>
<dbReference type="PROSITE" id="PS50089">
    <property type="entry name" value="ZF_RING_2"/>
    <property type="match status" value="1"/>
</dbReference>
<dbReference type="PROSITE" id="PS00518">
    <property type="entry name" value="ZF_RING_1"/>
    <property type="match status" value="1"/>
</dbReference>
<dbReference type="InterPro" id="IPR013320">
    <property type="entry name" value="ConA-like_dom_sf"/>
</dbReference>
<evidence type="ECO:0000256" key="1">
    <source>
        <dbReference type="ARBA" id="ARBA00022723"/>
    </source>
</evidence>
<dbReference type="EMBL" id="JAFJMO010000018">
    <property type="protein sequence ID" value="KAJ8250132.1"/>
    <property type="molecule type" value="Genomic_DNA"/>
</dbReference>
<dbReference type="PANTHER" id="PTHR25465:SF5">
    <property type="entry name" value="E3 UBIQUITIN_ISG15 LIGASE TRIM25-RELATED"/>
    <property type="match status" value="1"/>
</dbReference>
<dbReference type="GO" id="GO:0008270">
    <property type="term" value="F:zinc ion binding"/>
    <property type="evidence" value="ECO:0007669"/>
    <property type="project" value="UniProtKB-KW"/>
</dbReference>
<dbReference type="Pfam" id="PF25600">
    <property type="entry name" value="TRIM_CC"/>
    <property type="match status" value="1"/>
</dbReference>
<dbReference type="InterPro" id="IPR000315">
    <property type="entry name" value="Znf_B-box"/>
</dbReference>
<dbReference type="InterPro" id="IPR058030">
    <property type="entry name" value="TRIM8/14/16/25/29/45/65_CC"/>
</dbReference>
<dbReference type="Pfam" id="PF15043">
    <property type="entry name" value="CNRIP1"/>
    <property type="match status" value="1"/>
</dbReference>
<dbReference type="PANTHER" id="PTHR25465">
    <property type="entry name" value="B-BOX DOMAIN CONTAINING"/>
    <property type="match status" value="1"/>
</dbReference>
<protein>
    <submittedName>
        <fullName evidence="8">Uncharacterized protein</fullName>
    </submittedName>
</protein>
<dbReference type="Gene3D" id="2.60.120.920">
    <property type="match status" value="1"/>
</dbReference>
<evidence type="ECO:0000313" key="9">
    <source>
        <dbReference type="Proteomes" id="UP001152803"/>
    </source>
</evidence>
<evidence type="ECO:0000256" key="5">
    <source>
        <dbReference type="SAM" id="Coils"/>
    </source>
</evidence>
<feature type="domain" description="B box-type" evidence="7">
    <location>
        <begin position="148"/>
        <end position="188"/>
    </location>
</feature>
<evidence type="ECO:0000256" key="4">
    <source>
        <dbReference type="PROSITE-ProRule" id="PRU00024"/>
    </source>
</evidence>
<dbReference type="PROSITE" id="PS50119">
    <property type="entry name" value="ZF_BBOX"/>
    <property type="match status" value="1"/>
</dbReference>
<feature type="domain" description="RING-type" evidence="6">
    <location>
        <begin position="15"/>
        <end position="58"/>
    </location>
</feature>
<dbReference type="InterPro" id="IPR001841">
    <property type="entry name" value="Znf_RING"/>
</dbReference>
<dbReference type="InterPro" id="IPR051051">
    <property type="entry name" value="E3_ubiq-ligase_TRIM/RNF"/>
</dbReference>
<keyword evidence="2 4" id="KW-0863">Zinc-finger</keyword>
<organism evidence="8 9">
    <name type="scientific">Conger conger</name>
    <name type="common">Conger eel</name>
    <name type="synonym">Muraena conger</name>
    <dbReference type="NCBI Taxonomy" id="82655"/>
    <lineage>
        <taxon>Eukaryota</taxon>
        <taxon>Metazoa</taxon>
        <taxon>Chordata</taxon>
        <taxon>Craniata</taxon>
        <taxon>Vertebrata</taxon>
        <taxon>Euteleostomi</taxon>
        <taxon>Actinopterygii</taxon>
        <taxon>Neopterygii</taxon>
        <taxon>Teleostei</taxon>
        <taxon>Anguilliformes</taxon>
        <taxon>Congridae</taxon>
        <taxon>Conger</taxon>
    </lineage>
</organism>
<dbReference type="SMART" id="SM00184">
    <property type="entry name" value="RING"/>
    <property type="match status" value="1"/>
</dbReference>
<accession>A0A9Q1CWF3</accession>